<feature type="domain" description="BEACH" evidence="2">
    <location>
        <begin position="2960"/>
        <end position="3165"/>
    </location>
</feature>
<protein>
    <recommendedName>
        <fullName evidence="2">BEACH domain-containing protein</fullName>
    </recommendedName>
</protein>
<feature type="region of interest" description="Disordered" evidence="1">
    <location>
        <begin position="1690"/>
        <end position="1714"/>
    </location>
</feature>
<feature type="non-terminal residue" evidence="3">
    <location>
        <position position="1"/>
    </location>
</feature>
<dbReference type="CDD" id="cd06071">
    <property type="entry name" value="Beach"/>
    <property type="match status" value="1"/>
</dbReference>
<feature type="region of interest" description="Disordered" evidence="1">
    <location>
        <begin position="175"/>
        <end position="201"/>
    </location>
</feature>
<sequence length="3165" mass="354329">VTGIHLITVTLKRSSERKRGIGVSIYVDDRLLCCSVVSSKTKHKKSRGQSVRKELVGAMNNNAIPFSQNLSAVFTSPRTISFSVGSVSARFVEAEPWEKIRREMKGDGWLFVSPLDVVMYNQRRKEELELRQRLLEERKRRTILNAKHSRFSCGRGLSGSYSLSSHQNNLYDASVMTDNSNNSQRRTISRRKSSMSNGSSPVSASMYEYDHSLLSLSLLSMSLYIGNVDINDIYYIRSHPPTQLPMFLERKPTASVRDVELNFTVESDLETCSNYKNGQSIAHISASKLIQYSQRVTEKLGKLAQTVSHHSIDILSNLVNPIPFILFHSSTPLSMQLRNDGKGMKQITGFSSSKGDKVLIRPLPAFSSIHPSLAKFSFPIPSTIQSKHIQNDTTPTRMFDRLNELGGIDILIPPLSLAVRSCVERVKKVWTLGALCEMQNIKIVERWKADGTNEFIDKFNSQDEECIESEKIKLFNGNFSSKNRYIYVNCDESVLYDPIRLKNEFVQTKREFHTHISATEQRLFHTFLLILKLASEKDTVDTFIQLLTMLIVHSHHLKCIQIHLDGPEHPPIVLPPPSPLPFLLSSRVLSAILSILSIYLTSPIHTDRAMGVCVSVCQFFSFLASSLRKDTVSGVYGYKESSTKSRGVNIVGQQKEPIVEEKENHEFEHKYIHVRGSGCWIALFHFIKYINTLCTSSSTYTYIDALPLNTQAAQTFVINVPIPSQEERAKQRSQLITLFTNSGIMELLNVLLCDPGVCVSVAVAARKLIGVLSLCEKVVSIRKRERQGYIGIRKGVISIGMQESANMSAFLFSLPPFSSPEGLPPLPVDPEFKTTNISLVGFGFYDISSCLMRSSLIEWVFEGIEKRIRWSDKSEFDFASSVNPSVSDNMLFYSSMDVLDDVLPTEVPSVITKSCTIENSEDSDEIEKERSKVVKTSERKPFSLPLLFIHMHTLLQMFYSLFSLLPASFIHSMPQPPVQTQPNPMTPLLSSFCLSTSSVLSLLHHWYTHLVLYLHKPLNGEFGGKEDDCTTDSRGIRLCAWDALTKGVYNRIFTKSISRSREGEGLLFSFPLLLVSFGLNMEFLAARLFGKPSMNLQRKESHLWVNHNLADVVRICVEKNVCVNELSWLLQRCIVVKNRSHSHDSSHSTMNLINSFPPPQPCSSSSALSKTSPVVPLQAFPIPPASSSLLAISYPLVSLFLYSAVHHNIISQSNLQWALLHAHSHMFVECESHCDHCYGICSQGDEIFSCLVSYACLALSTNDLPSLMKYEQQDDITLGNRYSPQESDNPITYSFMSAVPPLAGVLVSLCTCMDSLSALLSLLSLGFKALFISNSHTHMHDTSDAIKGLFMGEQLSNGRIRIDKETENELSKFIEKKHSHEQSMVSSPLTKRDRDSPIVVEFDDDETSETKREEDEERSIPHSDNMIILSLPLSKDTLVMSSMTLFCSLLMSFFDPSLTPTFFPHLRELMLCLDTGEARGRMIPPMKWKSAKRDEGPRMEICSGGYQALFFEKWRKGHTAVREGRSDGRTRSWDTSKSLNHVILDEHGNEKWLKHIVDTSKFDRSPHSSERIILTLSSLPCFTSSLFALANSLLFLTDLPASSPNFSNDIFVILTSMHSRLDVPIPHSLTNTFSIFLLSLCSTLSLIRDSDASLHAQFELSKGQREMYTTMYTWVSGCVAHHCAGRFLRKEDEKEQERRRQEKKQREREDKERRAREIAIAQIEAKKREIRLLETHPTSTFPPSSPTLPIVDAGDVEKPSQASFSSKHVDLPHHDEVHSTSDTASSSSLPGHSLFSASPLKIVQNVDLLLSAVPVSPSTTHSSITPTLLCFLDYAFDSTDMYKALGNGLKNYAQGISLEEWDGKEVNVAQLLDREAWLARDDVIMRQNIPSKKRVLQSYLSSLPAIFLTYISMLTVIAVYADWNDSSQAALRLIRRCLCKDLPSPDKFKDSSQIRSRLLSTGWRNGMKGILEVLWGVKNDKPLHKSWTRKGDGYSGPSVSVDSSLSGKPSALSIPLPSPIPFSTHHKTKQKPIIFSPQEWLVQWSNYLANPHSLKVKKGVKSQCITNHQQFLDLLVINNTDTLAKNLQQFTDQFCDCLLYLKPLFKNVLVFPMVFSKSLMTHTQNQRHSMLWRMHEEKKTPMVSFNDENLVIFPLSPCAHFVDFSKSFASFPLFSPSKLSDLSQTLSVWCWRYLSSTNAILSKSIETHTILGGIYGLREHCPSIHSLGLHDSLTAGGGDCLRISLKEGINECYVPASEGYQYPHSDTPASLLKKPLPPIAESFKLLAYSALIRSYSHTLPSPLSLPMCSRHGHLVCIDEKVRKKKRKVSETSSELCHKSESSSSSKFEETFSQLSYSSISCSNPGLPIPMFLPLPSLLPPSLAPIAVIHSSLLSHSLDPEEGCLCICQHRETRQIVVAILRGWRVVGERRQRGCAKRERERRAKDVTSTLEITASAKLQSTIHREGASSLSTREGRIYSHLSHIFPGIDDSLSVITHSYPLHADSHLTHLTINALQGINSKVTDNENSNRFSSPSTVVHGSSSHSSSSHYNITPKYLCVNESESNMNTIEKIYAMNSFLSTFDESTLSSTLSTFLPFSLCPPHWCSSLLLSSVHLCDNPIPTPPIVFIPLSSLSSILLRTFSALPSSLLLSTTVGMKICMCVGGSAISGSICDATIWGEGGRGGSIEEKKKDSMTSGMKRKDKGTSWVNISNVRQKTLPSSLLLSTTVGMKICMCVGGSAISGSICDATIWGEGGRGGSIEEKKKDSMTSGMKRKDKGTSWVNISNVRQKSDTESTSIDSTDSSVVDERKQKTIKSNEYLPQSSVSSHSLTSSMIFSSNSSSTICTAFFTLISHLLHHMEREEPRGSVWQNPVERVMEFTLDVCEEAYSLSSEVSTSLRKRISALKLSVQDEVKHRLGIGITANAGTQSAHCLPLIGGFIDLFLPQKAHDLEGVIVDDHFSKLLLNLCLKESERWKNGLLTNFDYLSILNLCSGRSELDLTQYPVFPWILNHNKDSNSIDFSDPKSFRDLSIPMGCQDHTRRERFIQRYNDAKMAYDMMRKNGMAHVALPPFHYGTHYSSSAVVLHYLVRVEPYSSQHVILQSGVFDQPDRLFTSVCATWRAASSLNMADVKELIPEFFYLPSLFTNQNVLNFGQSQETLKPVND</sequence>
<dbReference type="SMART" id="SM01026">
    <property type="entry name" value="Beach"/>
    <property type="match status" value="1"/>
</dbReference>
<organism evidence="3 4">
    <name type="scientific">Aduncisulcus paluster</name>
    <dbReference type="NCBI Taxonomy" id="2918883"/>
    <lineage>
        <taxon>Eukaryota</taxon>
        <taxon>Metamonada</taxon>
        <taxon>Carpediemonas-like organisms</taxon>
        <taxon>Aduncisulcus</taxon>
    </lineage>
</organism>
<dbReference type="Pfam" id="PF02138">
    <property type="entry name" value="Beach"/>
    <property type="match status" value="1"/>
</dbReference>
<evidence type="ECO:0000313" key="3">
    <source>
        <dbReference type="EMBL" id="GKT34706.1"/>
    </source>
</evidence>
<feature type="compositionally biased region" description="Low complexity" evidence="1">
    <location>
        <begin position="2532"/>
        <end position="2547"/>
    </location>
</feature>
<dbReference type="PANTHER" id="PTHR13743:SF112">
    <property type="entry name" value="BEACH DOMAIN-CONTAINING PROTEIN"/>
    <property type="match status" value="1"/>
</dbReference>
<feature type="region of interest" description="Disordered" evidence="1">
    <location>
        <begin position="2683"/>
        <end position="2703"/>
    </location>
</feature>
<dbReference type="Proteomes" id="UP001057375">
    <property type="component" value="Unassembled WGS sequence"/>
</dbReference>
<feature type="compositionally biased region" description="Basic and acidic residues" evidence="1">
    <location>
        <begin position="1408"/>
        <end position="1420"/>
    </location>
</feature>
<reference evidence="3" key="1">
    <citation type="submission" date="2022-03" db="EMBL/GenBank/DDBJ databases">
        <title>Draft genome sequence of Aduncisulcus paluster, a free-living microaerophilic Fornicata.</title>
        <authorList>
            <person name="Yuyama I."/>
            <person name="Kume K."/>
            <person name="Tamura T."/>
            <person name="Inagaki Y."/>
            <person name="Hashimoto T."/>
        </authorList>
    </citation>
    <scope>NUCLEOTIDE SEQUENCE</scope>
    <source>
        <strain evidence="3">NY0171</strain>
    </source>
</reference>
<dbReference type="CDD" id="cd22249">
    <property type="entry name" value="UDM1_RNF168_RNF169-like"/>
    <property type="match status" value="1"/>
</dbReference>
<feature type="region of interest" description="Disordered" evidence="1">
    <location>
        <begin position="1396"/>
        <end position="1420"/>
    </location>
</feature>
<evidence type="ECO:0000259" key="2">
    <source>
        <dbReference type="PROSITE" id="PS50197"/>
    </source>
</evidence>
<dbReference type="SUPFAM" id="SSF81837">
    <property type="entry name" value="BEACH domain"/>
    <property type="match status" value="1"/>
</dbReference>
<feature type="region of interest" description="Disordered" evidence="1">
    <location>
        <begin position="2525"/>
        <end position="2547"/>
    </location>
</feature>
<feature type="region of interest" description="Disordered" evidence="1">
    <location>
        <begin position="1734"/>
        <end position="1754"/>
    </location>
</feature>
<keyword evidence="4" id="KW-1185">Reference proteome</keyword>
<comment type="caution">
    <text evidence="3">The sequence shown here is derived from an EMBL/GenBank/DDBJ whole genome shotgun (WGS) entry which is preliminary data.</text>
</comment>
<feature type="compositionally biased region" description="Polar residues" evidence="1">
    <location>
        <begin position="175"/>
        <end position="186"/>
    </location>
</feature>
<dbReference type="PANTHER" id="PTHR13743">
    <property type="entry name" value="BEIGE/BEACH-RELATED"/>
    <property type="match status" value="1"/>
</dbReference>
<evidence type="ECO:0000313" key="4">
    <source>
        <dbReference type="Proteomes" id="UP001057375"/>
    </source>
</evidence>
<dbReference type="InterPro" id="IPR050865">
    <property type="entry name" value="BEACH_Domain"/>
</dbReference>
<proteinExistence type="predicted"/>
<dbReference type="InterPro" id="IPR000409">
    <property type="entry name" value="BEACH_dom"/>
</dbReference>
<dbReference type="EMBL" id="BQXS01010853">
    <property type="protein sequence ID" value="GKT34706.1"/>
    <property type="molecule type" value="Genomic_DNA"/>
</dbReference>
<evidence type="ECO:0000256" key="1">
    <source>
        <dbReference type="SAM" id="MobiDB-lite"/>
    </source>
</evidence>
<name>A0ABQ5KQG5_9EUKA</name>
<dbReference type="Gene3D" id="1.10.1540.10">
    <property type="entry name" value="BEACH domain"/>
    <property type="match status" value="1"/>
</dbReference>
<dbReference type="PROSITE" id="PS50197">
    <property type="entry name" value="BEACH"/>
    <property type="match status" value="1"/>
</dbReference>
<accession>A0ABQ5KQG5</accession>
<feature type="non-terminal residue" evidence="3">
    <location>
        <position position="3165"/>
    </location>
</feature>
<dbReference type="InterPro" id="IPR036372">
    <property type="entry name" value="BEACH_dom_sf"/>
</dbReference>
<feature type="region of interest" description="Disordered" evidence="1">
    <location>
        <begin position="2757"/>
        <end position="2813"/>
    </location>
</feature>
<feature type="compositionally biased region" description="Low complexity" evidence="1">
    <location>
        <begin position="2794"/>
        <end position="2804"/>
    </location>
</feature>
<gene>
    <name evidence="3" type="ORF">ADUPG1_008010</name>
</gene>